<organism evidence="1 2">
    <name type="scientific">Rhododendron molle</name>
    <name type="common">Chinese azalea</name>
    <name type="synonym">Azalea mollis</name>
    <dbReference type="NCBI Taxonomy" id="49168"/>
    <lineage>
        <taxon>Eukaryota</taxon>
        <taxon>Viridiplantae</taxon>
        <taxon>Streptophyta</taxon>
        <taxon>Embryophyta</taxon>
        <taxon>Tracheophyta</taxon>
        <taxon>Spermatophyta</taxon>
        <taxon>Magnoliopsida</taxon>
        <taxon>eudicotyledons</taxon>
        <taxon>Gunneridae</taxon>
        <taxon>Pentapetalae</taxon>
        <taxon>asterids</taxon>
        <taxon>Ericales</taxon>
        <taxon>Ericaceae</taxon>
        <taxon>Ericoideae</taxon>
        <taxon>Rhodoreae</taxon>
        <taxon>Rhododendron</taxon>
    </lineage>
</organism>
<name>A0ACC0L4U7_RHOML</name>
<sequence length="73" mass="8277">MVRLATDIFLKLMVLYQPKEKRSTTPKLSGFHTSTGGGQVAAKLKSDLKIRVKEKPLTWKLRLVVWLAMGIHD</sequence>
<evidence type="ECO:0000313" key="1">
    <source>
        <dbReference type="EMBL" id="KAI8523266.1"/>
    </source>
</evidence>
<reference evidence="1" key="1">
    <citation type="submission" date="2022-02" db="EMBL/GenBank/DDBJ databases">
        <title>Plant Genome Project.</title>
        <authorList>
            <person name="Zhang R.-G."/>
        </authorList>
    </citation>
    <scope>NUCLEOTIDE SEQUENCE</scope>
    <source>
        <strain evidence="1">AT1</strain>
    </source>
</reference>
<keyword evidence="2" id="KW-1185">Reference proteome</keyword>
<dbReference type="EMBL" id="CM046400">
    <property type="protein sequence ID" value="KAI8523266.1"/>
    <property type="molecule type" value="Genomic_DNA"/>
</dbReference>
<comment type="caution">
    <text evidence="1">The sequence shown here is derived from an EMBL/GenBank/DDBJ whole genome shotgun (WGS) entry which is preliminary data.</text>
</comment>
<evidence type="ECO:0000313" key="2">
    <source>
        <dbReference type="Proteomes" id="UP001062846"/>
    </source>
</evidence>
<accession>A0ACC0L4U7</accession>
<dbReference type="Proteomes" id="UP001062846">
    <property type="component" value="Chromosome 13"/>
</dbReference>
<protein>
    <submittedName>
        <fullName evidence="1">Uncharacterized protein</fullName>
    </submittedName>
</protein>
<gene>
    <name evidence="1" type="ORF">RHMOL_Rhmol13G0059500</name>
</gene>
<proteinExistence type="predicted"/>